<accession>A0A267MLG0</accession>
<feature type="transmembrane region" description="Helical" evidence="8">
    <location>
        <begin position="28"/>
        <end position="46"/>
    </location>
</feature>
<keyword evidence="4" id="KW-0309">Germination</keyword>
<keyword evidence="6 8" id="KW-1133">Transmembrane helix</keyword>
<feature type="transmembrane region" description="Helical" evidence="8">
    <location>
        <begin position="159"/>
        <end position="179"/>
    </location>
</feature>
<dbReference type="GO" id="GO:0009847">
    <property type="term" value="P:spore germination"/>
    <property type="evidence" value="ECO:0007669"/>
    <property type="project" value="InterPro"/>
</dbReference>
<organism evidence="9 10">
    <name type="scientific">Anaeromicrobium sediminis</name>
    <dbReference type="NCBI Taxonomy" id="1478221"/>
    <lineage>
        <taxon>Bacteria</taxon>
        <taxon>Bacillati</taxon>
        <taxon>Bacillota</taxon>
        <taxon>Clostridia</taxon>
        <taxon>Peptostreptococcales</taxon>
        <taxon>Thermotaleaceae</taxon>
        <taxon>Anaeromicrobium</taxon>
    </lineage>
</organism>
<proteinExistence type="inferred from homology"/>
<feature type="transmembrane region" description="Helical" evidence="8">
    <location>
        <begin position="199"/>
        <end position="217"/>
    </location>
</feature>
<comment type="similarity">
    <text evidence="2">Belongs to the amino acid-polyamine-organocation (APC) superfamily. Spore germination protein (SGP) (TC 2.A.3.9) family.</text>
</comment>
<dbReference type="PANTHER" id="PTHR34975">
    <property type="entry name" value="SPORE GERMINATION PROTEIN A2"/>
    <property type="match status" value="1"/>
</dbReference>
<dbReference type="Proteomes" id="UP000216024">
    <property type="component" value="Unassembled WGS sequence"/>
</dbReference>
<feature type="transmembrane region" description="Helical" evidence="8">
    <location>
        <begin position="282"/>
        <end position="304"/>
    </location>
</feature>
<feature type="transmembrane region" description="Helical" evidence="8">
    <location>
        <begin position="316"/>
        <end position="336"/>
    </location>
</feature>
<evidence type="ECO:0000256" key="1">
    <source>
        <dbReference type="ARBA" id="ARBA00004141"/>
    </source>
</evidence>
<evidence type="ECO:0000256" key="4">
    <source>
        <dbReference type="ARBA" id="ARBA00022544"/>
    </source>
</evidence>
<dbReference type="GO" id="GO:0016020">
    <property type="term" value="C:membrane"/>
    <property type="evidence" value="ECO:0007669"/>
    <property type="project" value="UniProtKB-SubCell"/>
</dbReference>
<keyword evidence="5 8" id="KW-0812">Transmembrane</keyword>
<feature type="transmembrane region" description="Helical" evidence="8">
    <location>
        <begin position="129"/>
        <end position="147"/>
    </location>
</feature>
<name>A0A267MLG0_9FIRM</name>
<evidence type="ECO:0000256" key="8">
    <source>
        <dbReference type="SAM" id="Phobius"/>
    </source>
</evidence>
<evidence type="ECO:0000256" key="7">
    <source>
        <dbReference type="ARBA" id="ARBA00023136"/>
    </source>
</evidence>
<evidence type="ECO:0000256" key="2">
    <source>
        <dbReference type="ARBA" id="ARBA00007998"/>
    </source>
</evidence>
<dbReference type="InterPro" id="IPR004761">
    <property type="entry name" value="Spore_GerAB"/>
</dbReference>
<sequence length="376" mass="43023">MRPEPIIYYYGEGGVQVNKEVISEKQGIYLITLFIVAETFILTRGMEAKKDFWIAIILGIIISIPFMLMFSRLHRLYPNKDLFDINEDVFGKILGKIISFLMFYYVATNMMSVMYVFNDFIVSVSLLKTPKGVTYMSLTLLCIWVVKEGIEVMAKWTEIILPIILITLFVGVVLLIPQMRLVNMQPFFTEKIGAIMEGSIFTFLFPLSETIAFTMIFTGLKKQGSFNRLYLIGLIFGGGLILILVLTEVLVLGVNDTLSFYFPGYNTFTRVNIGVLLQRLEIISGATFLLGGFIKISVLLMAVSRGVAKVFNFNDYRFIVTPTALIISNVSYFFYESTMFMFEWISDFWGYFAFPFEFVMPIVIWIGAEVRKKIKA</sequence>
<keyword evidence="7 8" id="KW-0472">Membrane</keyword>
<dbReference type="NCBIfam" id="TIGR00912">
    <property type="entry name" value="2A0309"/>
    <property type="match status" value="1"/>
</dbReference>
<dbReference type="EMBL" id="NIBG01000006">
    <property type="protein sequence ID" value="PAB59610.1"/>
    <property type="molecule type" value="Genomic_DNA"/>
</dbReference>
<gene>
    <name evidence="9" type="ORF">CCE28_08555</name>
</gene>
<comment type="caution">
    <text evidence="9">The sequence shown here is derived from an EMBL/GenBank/DDBJ whole genome shotgun (WGS) entry which is preliminary data.</text>
</comment>
<reference evidence="9 10" key="1">
    <citation type="submission" date="2017-06" db="EMBL/GenBank/DDBJ databases">
        <title>Draft genome sequence of anaerobic fermentative bacterium Anaeromicrobium sediminis DY2726D isolated from West Pacific Ocean sediments.</title>
        <authorList>
            <person name="Zeng X."/>
        </authorList>
    </citation>
    <scope>NUCLEOTIDE SEQUENCE [LARGE SCALE GENOMIC DNA]</scope>
    <source>
        <strain evidence="9 10">DY2726D</strain>
    </source>
</reference>
<evidence type="ECO:0000256" key="5">
    <source>
        <dbReference type="ARBA" id="ARBA00022692"/>
    </source>
</evidence>
<evidence type="ECO:0000313" key="10">
    <source>
        <dbReference type="Proteomes" id="UP000216024"/>
    </source>
</evidence>
<feature type="transmembrane region" description="Helical" evidence="8">
    <location>
        <begin position="229"/>
        <end position="254"/>
    </location>
</feature>
<comment type="subcellular location">
    <subcellularLocation>
        <location evidence="1">Membrane</location>
        <topology evidence="1">Multi-pass membrane protein</topology>
    </subcellularLocation>
</comment>
<evidence type="ECO:0000313" key="9">
    <source>
        <dbReference type="EMBL" id="PAB59610.1"/>
    </source>
</evidence>
<feature type="transmembrane region" description="Helical" evidence="8">
    <location>
        <begin position="93"/>
        <end position="117"/>
    </location>
</feature>
<evidence type="ECO:0000256" key="3">
    <source>
        <dbReference type="ARBA" id="ARBA00022448"/>
    </source>
</evidence>
<keyword evidence="3" id="KW-0813">Transport</keyword>
<dbReference type="AlphaFoldDB" id="A0A267MLG0"/>
<feature type="transmembrane region" description="Helical" evidence="8">
    <location>
        <begin position="348"/>
        <end position="368"/>
    </location>
</feature>
<dbReference type="Pfam" id="PF03845">
    <property type="entry name" value="Spore_permease"/>
    <property type="match status" value="1"/>
</dbReference>
<feature type="transmembrane region" description="Helical" evidence="8">
    <location>
        <begin position="52"/>
        <end position="73"/>
    </location>
</feature>
<dbReference type="OrthoDB" id="1675410at2"/>
<dbReference type="PANTHER" id="PTHR34975:SF2">
    <property type="entry name" value="SPORE GERMINATION PROTEIN A2"/>
    <property type="match status" value="1"/>
</dbReference>
<keyword evidence="10" id="KW-1185">Reference proteome</keyword>
<evidence type="ECO:0000256" key="6">
    <source>
        <dbReference type="ARBA" id="ARBA00022989"/>
    </source>
</evidence>
<protein>
    <submittedName>
        <fullName evidence="9">Uncharacterized protein</fullName>
    </submittedName>
</protein>